<evidence type="ECO:0000256" key="1">
    <source>
        <dbReference type="ARBA" id="ARBA00000900"/>
    </source>
</evidence>
<name>A0AA86SH97_9FABA</name>
<dbReference type="Gramene" id="rna-AYBTSS11_LOCUS15845">
    <property type="protein sequence ID" value="CAJ1954906.1"/>
    <property type="gene ID" value="gene-AYBTSS11_LOCUS15845"/>
</dbReference>
<dbReference type="FunFam" id="3.30.200.20:FF:000162">
    <property type="entry name" value="Adenine nucleotide alpha hydrolase-like domain kinase"/>
    <property type="match status" value="1"/>
</dbReference>
<dbReference type="GO" id="GO:0004674">
    <property type="term" value="F:protein serine/threonine kinase activity"/>
    <property type="evidence" value="ECO:0007669"/>
    <property type="project" value="UniProtKB-KW"/>
</dbReference>
<dbReference type="Gene3D" id="3.40.50.620">
    <property type="entry name" value="HUPs"/>
    <property type="match status" value="1"/>
</dbReference>
<dbReference type="Gene3D" id="1.10.510.10">
    <property type="entry name" value="Transferase(Phosphotransferase) domain 1"/>
    <property type="match status" value="1"/>
</dbReference>
<dbReference type="InterPro" id="IPR014729">
    <property type="entry name" value="Rossmann-like_a/b/a_fold"/>
</dbReference>
<dbReference type="InterPro" id="IPR008271">
    <property type="entry name" value="Ser/Thr_kinase_AS"/>
</dbReference>
<evidence type="ECO:0000256" key="8">
    <source>
        <dbReference type="ARBA" id="ARBA00047899"/>
    </source>
</evidence>
<evidence type="ECO:0000256" key="3">
    <source>
        <dbReference type="ARBA" id="ARBA00022679"/>
    </source>
</evidence>
<reference evidence="13" key="1">
    <citation type="submission" date="2023-10" db="EMBL/GenBank/DDBJ databases">
        <authorList>
            <person name="Domelevo Entfellner J.-B."/>
        </authorList>
    </citation>
    <scope>NUCLEOTIDE SEQUENCE</scope>
</reference>
<dbReference type="SUPFAM" id="SSF52402">
    <property type="entry name" value="Adenine nucleotide alpha hydrolases-like"/>
    <property type="match status" value="1"/>
</dbReference>
<dbReference type="PROSITE" id="PS00108">
    <property type="entry name" value="PROTEIN_KINASE_ST"/>
    <property type="match status" value="1"/>
</dbReference>
<dbReference type="EMBL" id="OY731402">
    <property type="protein sequence ID" value="CAJ1954906.1"/>
    <property type="molecule type" value="Genomic_DNA"/>
</dbReference>
<evidence type="ECO:0000256" key="9">
    <source>
        <dbReference type="ARBA" id="ARBA00048679"/>
    </source>
</evidence>
<dbReference type="Pfam" id="PF00582">
    <property type="entry name" value="Usp"/>
    <property type="match status" value="1"/>
</dbReference>
<dbReference type="PANTHER" id="PTHR45647:SF76">
    <property type="entry name" value="PROTEIN KINASE DOMAIN-CONTAINING PROTEIN"/>
    <property type="match status" value="1"/>
</dbReference>
<dbReference type="Pfam" id="PF00069">
    <property type="entry name" value="Pkinase"/>
    <property type="match status" value="1"/>
</dbReference>
<feature type="compositionally biased region" description="Polar residues" evidence="11">
    <location>
        <begin position="301"/>
        <end position="321"/>
    </location>
</feature>
<dbReference type="AlphaFoldDB" id="A0AA86SH97"/>
<evidence type="ECO:0000256" key="10">
    <source>
        <dbReference type="SAM" id="Coils"/>
    </source>
</evidence>
<dbReference type="InterPro" id="IPR000719">
    <property type="entry name" value="Prot_kinase_dom"/>
</dbReference>
<dbReference type="InterPro" id="IPR051348">
    <property type="entry name" value="U-box_ubiquitin_ligases"/>
</dbReference>
<organism evidence="13 14">
    <name type="scientific">Sphenostylis stenocarpa</name>
    <dbReference type="NCBI Taxonomy" id="92480"/>
    <lineage>
        <taxon>Eukaryota</taxon>
        <taxon>Viridiplantae</taxon>
        <taxon>Streptophyta</taxon>
        <taxon>Embryophyta</taxon>
        <taxon>Tracheophyta</taxon>
        <taxon>Spermatophyta</taxon>
        <taxon>Magnoliopsida</taxon>
        <taxon>eudicotyledons</taxon>
        <taxon>Gunneridae</taxon>
        <taxon>Pentapetalae</taxon>
        <taxon>rosids</taxon>
        <taxon>fabids</taxon>
        <taxon>Fabales</taxon>
        <taxon>Fabaceae</taxon>
        <taxon>Papilionoideae</taxon>
        <taxon>50 kb inversion clade</taxon>
        <taxon>NPAAA clade</taxon>
        <taxon>indigoferoid/millettioid clade</taxon>
        <taxon>Phaseoleae</taxon>
        <taxon>Sphenostylis</taxon>
    </lineage>
</organism>
<evidence type="ECO:0000256" key="7">
    <source>
        <dbReference type="ARBA" id="ARBA00022840"/>
    </source>
</evidence>
<dbReference type="GO" id="GO:0005524">
    <property type="term" value="F:ATP binding"/>
    <property type="evidence" value="ECO:0007669"/>
    <property type="project" value="UniProtKB-KW"/>
</dbReference>
<feature type="coiled-coil region" evidence="10">
    <location>
        <begin position="372"/>
        <end position="406"/>
    </location>
</feature>
<evidence type="ECO:0000256" key="4">
    <source>
        <dbReference type="ARBA" id="ARBA00022741"/>
    </source>
</evidence>
<dbReference type="PANTHER" id="PTHR45647">
    <property type="entry name" value="OS02G0152300 PROTEIN"/>
    <property type="match status" value="1"/>
</dbReference>
<evidence type="ECO:0000259" key="12">
    <source>
        <dbReference type="PROSITE" id="PS50011"/>
    </source>
</evidence>
<dbReference type="CDD" id="cd01989">
    <property type="entry name" value="USP_STK_Ubox_N"/>
    <property type="match status" value="1"/>
</dbReference>
<dbReference type="Proteomes" id="UP001189624">
    <property type="component" value="Chromosome 5"/>
</dbReference>
<feature type="domain" description="Protein kinase" evidence="12">
    <location>
        <begin position="460"/>
        <end position="722"/>
    </location>
</feature>
<keyword evidence="7" id="KW-0067">ATP-binding</keyword>
<keyword evidence="3" id="KW-0808">Transferase</keyword>
<comment type="catalytic activity">
    <reaction evidence="1">
        <text>S-ubiquitinyl-[E2 ubiquitin-conjugating enzyme]-L-cysteine + [acceptor protein]-L-lysine = [E2 ubiquitin-conjugating enzyme]-L-cysteine + N(6)-ubiquitinyl-[acceptor protein]-L-lysine.</text>
        <dbReference type="EC" id="2.3.2.27"/>
    </reaction>
</comment>
<evidence type="ECO:0000256" key="6">
    <source>
        <dbReference type="ARBA" id="ARBA00022786"/>
    </source>
</evidence>
<keyword evidence="4" id="KW-0547">Nucleotide-binding</keyword>
<dbReference type="GO" id="GO:0061630">
    <property type="term" value="F:ubiquitin protein ligase activity"/>
    <property type="evidence" value="ECO:0007669"/>
    <property type="project" value="UniProtKB-EC"/>
</dbReference>
<dbReference type="Gene3D" id="3.30.200.20">
    <property type="entry name" value="Phosphorylase Kinase, domain 1"/>
    <property type="match status" value="1"/>
</dbReference>
<proteinExistence type="predicted"/>
<dbReference type="FunFam" id="1.10.510.10:FF:001023">
    <property type="entry name" value="Os07g0541700 protein"/>
    <property type="match status" value="1"/>
</dbReference>
<protein>
    <recommendedName>
        <fullName evidence="12">Protein kinase domain-containing protein</fullName>
    </recommendedName>
</protein>
<keyword evidence="6" id="KW-0833">Ubl conjugation pathway</keyword>
<evidence type="ECO:0000313" key="14">
    <source>
        <dbReference type="Proteomes" id="UP001189624"/>
    </source>
</evidence>
<keyword evidence="14" id="KW-1185">Reference proteome</keyword>
<dbReference type="InterPro" id="IPR006016">
    <property type="entry name" value="UspA"/>
</dbReference>
<gene>
    <name evidence="13" type="ORF">AYBTSS11_LOCUS15845</name>
</gene>
<evidence type="ECO:0000313" key="13">
    <source>
        <dbReference type="EMBL" id="CAJ1954906.1"/>
    </source>
</evidence>
<dbReference type="SUPFAM" id="SSF56112">
    <property type="entry name" value="Protein kinase-like (PK-like)"/>
    <property type="match status" value="1"/>
</dbReference>
<keyword evidence="2" id="KW-0723">Serine/threonine-protein kinase</keyword>
<evidence type="ECO:0000256" key="5">
    <source>
        <dbReference type="ARBA" id="ARBA00022777"/>
    </source>
</evidence>
<feature type="region of interest" description="Disordered" evidence="11">
    <location>
        <begin position="281"/>
        <end position="321"/>
    </location>
</feature>
<dbReference type="InterPro" id="IPR011009">
    <property type="entry name" value="Kinase-like_dom_sf"/>
</dbReference>
<feature type="compositionally biased region" description="Polar residues" evidence="11">
    <location>
        <begin position="281"/>
        <end position="292"/>
    </location>
</feature>
<keyword evidence="10" id="KW-0175">Coiled coil</keyword>
<comment type="catalytic activity">
    <reaction evidence="8">
        <text>L-threonyl-[protein] + ATP = O-phospho-L-threonyl-[protein] + ADP + H(+)</text>
        <dbReference type="Rhea" id="RHEA:46608"/>
        <dbReference type="Rhea" id="RHEA-COMP:11060"/>
        <dbReference type="Rhea" id="RHEA-COMP:11605"/>
        <dbReference type="ChEBI" id="CHEBI:15378"/>
        <dbReference type="ChEBI" id="CHEBI:30013"/>
        <dbReference type="ChEBI" id="CHEBI:30616"/>
        <dbReference type="ChEBI" id="CHEBI:61977"/>
        <dbReference type="ChEBI" id="CHEBI:456216"/>
        <dbReference type="EC" id="2.7.11.1"/>
    </reaction>
</comment>
<evidence type="ECO:0000256" key="11">
    <source>
        <dbReference type="SAM" id="MobiDB-lite"/>
    </source>
</evidence>
<dbReference type="SMART" id="SM00220">
    <property type="entry name" value="S_TKc"/>
    <property type="match status" value="1"/>
</dbReference>
<keyword evidence="5" id="KW-0418">Kinase</keyword>
<evidence type="ECO:0000256" key="2">
    <source>
        <dbReference type="ARBA" id="ARBA00022527"/>
    </source>
</evidence>
<comment type="catalytic activity">
    <reaction evidence="9">
        <text>L-seryl-[protein] + ATP = O-phospho-L-seryl-[protein] + ADP + H(+)</text>
        <dbReference type="Rhea" id="RHEA:17989"/>
        <dbReference type="Rhea" id="RHEA-COMP:9863"/>
        <dbReference type="Rhea" id="RHEA-COMP:11604"/>
        <dbReference type="ChEBI" id="CHEBI:15378"/>
        <dbReference type="ChEBI" id="CHEBI:29999"/>
        <dbReference type="ChEBI" id="CHEBI:30616"/>
        <dbReference type="ChEBI" id="CHEBI:83421"/>
        <dbReference type="ChEBI" id="CHEBI:456216"/>
        <dbReference type="EC" id="2.7.11.1"/>
    </reaction>
</comment>
<sequence length="775" mass="85994">MRHANHKVSARKVGGGGGNGIVAVAVDKDKGSQYALKWAVDSLLARGQTVFLIHVLHGTSSPVPTGGSEAIICNITDSSSSLQRFQLDNTTKDLFLTCHCYCTRKDIQCLDILLEDNDVVKAITEYVSYAAIENLVVGSTSRHGFIRFKSSSTASSSISKGVPDFCTVFIISKGKISSVRNATRPAAHTSPLLSHIRNLNKDENQPEVPFRNKNTGERTSIKPQNWLDESITSPFPRGRPSRISLDFPESDTEISFVSSERPSTARSSSVYDYIEAGRTSRVSTSSDHSYGSTRLGLKFNDPNSPDTSFSHESNGTSFTYSSQSLDEAAEADMRRLKLELKQTMEMYSTACREALTAQQKLMELTHWRIEEEKKLEEARLSEEAALAIAEKEKARCRAAMETAEASKKIAAVESHRRASAEVKALKEAEEMRKLLDNLAQTDVRYRRYGIEEIEVATNFFSESQKIGEGGYGPVYKCILDHTPVAVKVLRPDAAQGRTQFQQEIDILSCMRHPNMVLLLGACPEYGILIYEHMANGSLEECLFHKRKKNVLSWQLRFRIAAEIATGLLFLHQTKPEPLVHRDLKPANILLDQNYVSKIGDVGLAKLLPAVAENVTQCCMTSAAGTFCYIDPEYQQTGMLGVKSDVYSLGIIFLQLLTGRPPMGLAHRAGEALEKNRFEEMLDPSVTDWPLQQVLCLAKISIKCAELRRKDRPDLAKVVLPVLDKLRDFAEEKLPIILRCTAPSPSYSETFLQQDMMSDPRLVHSVGSSAPSTPTD</sequence>
<dbReference type="PROSITE" id="PS50011">
    <property type="entry name" value="PROTEIN_KINASE_DOM"/>
    <property type="match status" value="1"/>
</dbReference>
<accession>A0AA86SH97</accession>